<dbReference type="InParanoid" id="A0A0D2GJD7"/>
<feature type="domain" description="ABC transmembrane type-1" evidence="8">
    <location>
        <begin position="103"/>
        <end position="304"/>
    </location>
</feature>
<dbReference type="STRING" id="1429043.X474_07070"/>
<dbReference type="InterPro" id="IPR045621">
    <property type="entry name" value="BPD_transp_1_N"/>
</dbReference>
<protein>
    <recommendedName>
        <fullName evidence="8">ABC transmembrane type-1 domain-containing protein</fullName>
    </recommendedName>
</protein>
<dbReference type="EMBL" id="AZAC01000008">
    <property type="protein sequence ID" value="KIX14902.1"/>
    <property type="molecule type" value="Genomic_DNA"/>
</dbReference>
<dbReference type="SUPFAM" id="SSF161098">
    <property type="entry name" value="MetI-like"/>
    <property type="match status" value="1"/>
</dbReference>
<reference evidence="9 10" key="1">
    <citation type="submission" date="2013-11" db="EMBL/GenBank/DDBJ databases">
        <title>Metagenomic analysis of a methanogenic consortium involved in long chain n-alkane degradation.</title>
        <authorList>
            <person name="Davidova I.A."/>
            <person name="Callaghan A.V."/>
            <person name="Wawrik B."/>
            <person name="Pruitt S."/>
            <person name="Marks C."/>
            <person name="Duncan K.E."/>
            <person name="Suflita J.M."/>
        </authorList>
    </citation>
    <scope>NUCLEOTIDE SEQUENCE [LARGE SCALE GENOMIC DNA]</scope>
    <source>
        <strain evidence="9 10">SPR</strain>
    </source>
</reference>
<keyword evidence="6 7" id="KW-0472">Membrane</keyword>
<keyword evidence="2 7" id="KW-0813">Transport</keyword>
<evidence type="ECO:0000256" key="6">
    <source>
        <dbReference type="ARBA" id="ARBA00023136"/>
    </source>
</evidence>
<dbReference type="GO" id="GO:0005886">
    <property type="term" value="C:plasma membrane"/>
    <property type="evidence" value="ECO:0007669"/>
    <property type="project" value="UniProtKB-SubCell"/>
</dbReference>
<keyword evidence="5 7" id="KW-1133">Transmembrane helix</keyword>
<dbReference type="InterPro" id="IPR035906">
    <property type="entry name" value="MetI-like_sf"/>
</dbReference>
<sequence length="321" mass="35172">MQKIRFKSSWLRHFLRLLAVLLGVSLLTFSLAELAPGDPAEIILQERNQSPDIQQIEKLRKSLGLGDPLPVRYLRWLQKLLTLDLGDSWLTGEPVLEKILSRLPATLELALCTFIFVVFLSTVSGVFSAWHSRSNWDRISRIWAVLSVSLPNYWLGLLLIWFISLKAGLLPVMGRGTAAHLVLPVITLGLGLAAGQGRVLRATVLEVMGQDYIRFAFATGLPGRVVVFKHLLINAIPAVLGLWGVTLGSLLGGAVIVENVFAWPGLGKLAMEAILSRDLPVVQGVVLVMALVYVLANQTVDLLHGLLDSRVRLKAGHDHAA</sequence>
<dbReference type="GO" id="GO:0071916">
    <property type="term" value="F:dipeptide transmembrane transporter activity"/>
    <property type="evidence" value="ECO:0007669"/>
    <property type="project" value="TreeGrafter"/>
</dbReference>
<comment type="similarity">
    <text evidence="7">Belongs to the binding-protein-dependent transport system permease family.</text>
</comment>
<dbReference type="PANTHER" id="PTHR43163:SF6">
    <property type="entry name" value="DIPEPTIDE TRANSPORT SYSTEM PERMEASE PROTEIN DPPB-RELATED"/>
    <property type="match status" value="1"/>
</dbReference>
<dbReference type="PATRIC" id="fig|1429043.3.peg.1502"/>
<dbReference type="InterPro" id="IPR000515">
    <property type="entry name" value="MetI-like"/>
</dbReference>
<evidence type="ECO:0000313" key="10">
    <source>
        <dbReference type="Proteomes" id="UP000032233"/>
    </source>
</evidence>
<dbReference type="Proteomes" id="UP000032233">
    <property type="component" value="Unassembled WGS sequence"/>
</dbReference>
<feature type="transmembrane region" description="Helical" evidence="7">
    <location>
        <begin position="142"/>
        <end position="163"/>
    </location>
</feature>
<dbReference type="RefSeq" id="WP_044347534.1">
    <property type="nucleotide sequence ID" value="NZ_AZAC01000008.1"/>
</dbReference>
<feature type="transmembrane region" description="Helical" evidence="7">
    <location>
        <begin position="178"/>
        <end position="200"/>
    </location>
</feature>
<feature type="transmembrane region" description="Helical" evidence="7">
    <location>
        <begin position="107"/>
        <end position="130"/>
    </location>
</feature>
<dbReference type="Gene3D" id="1.10.3720.10">
    <property type="entry name" value="MetI-like"/>
    <property type="match status" value="1"/>
</dbReference>
<dbReference type="CDD" id="cd06261">
    <property type="entry name" value="TM_PBP2"/>
    <property type="match status" value="1"/>
</dbReference>
<evidence type="ECO:0000256" key="7">
    <source>
        <dbReference type="RuleBase" id="RU363032"/>
    </source>
</evidence>
<evidence type="ECO:0000256" key="4">
    <source>
        <dbReference type="ARBA" id="ARBA00022692"/>
    </source>
</evidence>
<evidence type="ECO:0000256" key="5">
    <source>
        <dbReference type="ARBA" id="ARBA00022989"/>
    </source>
</evidence>
<evidence type="ECO:0000256" key="2">
    <source>
        <dbReference type="ARBA" id="ARBA00022448"/>
    </source>
</evidence>
<comment type="subcellular location">
    <subcellularLocation>
        <location evidence="1 7">Cell membrane</location>
        <topology evidence="1 7">Multi-pass membrane protein</topology>
    </subcellularLocation>
</comment>
<organism evidence="9 10">
    <name type="scientific">Dethiosulfatarculus sandiegensis</name>
    <dbReference type="NCBI Taxonomy" id="1429043"/>
    <lineage>
        <taxon>Bacteria</taxon>
        <taxon>Pseudomonadati</taxon>
        <taxon>Thermodesulfobacteriota</taxon>
        <taxon>Desulfarculia</taxon>
        <taxon>Desulfarculales</taxon>
        <taxon>Desulfarculaceae</taxon>
        <taxon>Dethiosulfatarculus</taxon>
    </lineage>
</organism>
<comment type="caution">
    <text evidence="9">The sequence shown here is derived from an EMBL/GenBank/DDBJ whole genome shotgun (WGS) entry which is preliminary data.</text>
</comment>
<accession>A0A0D2GJD7</accession>
<dbReference type="Pfam" id="PF19300">
    <property type="entry name" value="BPD_transp_1_N"/>
    <property type="match status" value="1"/>
</dbReference>
<feature type="transmembrane region" description="Helical" evidence="7">
    <location>
        <begin position="238"/>
        <end position="257"/>
    </location>
</feature>
<name>A0A0D2GJD7_9BACT</name>
<dbReference type="AlphaFoldDB" id="A0A0D2GJD7"/>
<dbReference type="PROSITE" id="PS50928">
    <property type="entry name" value="ABC_TM1"/>
    <property type="match status" value="1"/>
</dbReference>
<evidence type="ECO:0000256" key="1">
    <source>
        <dbReference type="ARBA" id="ARBA00004651"/>
    </source>
</evidence>
<proteinExistence type="inferred from homology"/>
<keyword evidence="3" id="KW-1003">Cell membrane</keyword>
<evidence type="ECO:0000259" key="8">
    <source>
        <dbReference type="PROSITE" id="PS50928"/>
    </source>
</evidence>
<evidence type="ECO:0000256" key="3">
    <source>
        <dbReference type="ARBA" id="ARBA00022475"/>
    </source>
</evidence>
<feature type="transmembrane region" description="Helical" evidence="7">
    <location>
        <begin position="278"/>
        <end position="296"/>
    </location>
</feature>
<dbReference type="Pfam" id="PF00528">
    <property type="entry name" value="BPD_transp_1"/>
    <property type="match status" value="1"/>
</dbReference>
<dbReference type="PANTHER" id="PTHR43163">
    <property type="entry name" value="DIPEPTIDE TRANSPORT SYSTEM PERMEASE PROTEIN DPPB-RELATED"/>
    <property type="match status" value="1"/>
</dbReference>
<gene>
    <name evidence="9" type="ORF">X474_07070</name>
</gene>
<keyword evidence="4 7" id="KW-0812">Transmembrane</keyword>
<evidence type="ECO:0000313" key="9">
    <source>
        <dbReference type="EMBL" id="KIX14902.1"/>
    </source>
</evidence>
<keyword evidence="10" id="KW-1185">Reference proteome</keyword>